<reference evidence="1" key="1">
    <citation type="submission" date="2020-05" db="EMBL/GenBank/DDBJ databases">
        <title>Genomic Encyclopedia of Type Strains, Phase IV (KMG-V): Genome sequencing to study the core and pangenomes of soil and plant-associated prokaryotes.</title>
        <authorList>
            <person name="Whitman W."/>
        </authorList>
    </citation>
    <scope>NUCLEOTIDE SEQUENCE</scope>
    <source>
        <strain evidence="1">16F</strain>
    </source>
</reference>
<accession>A0A8J8GBV7</accession>
<name>A0A8J8GBV7_9FLAO</name>
<gene>
    <name evidence="1" type="ORF">HNQ03_002186</name>
</gene>
<sequence>MNQESIEDNILPIGAREHLHLIPNLEISKSSVEVILGRLDAKGTGNFYEDYNPKNNKK</sequence>
<dbReference type="AlphaFoldDB" id="A0A8J8GBV7"/>
<dbReference type="RefSeq" id="WP_226927494.1">
    <property type="nucleotide sequence ID" value="NZ_JABSNO010000016.1"/>
</dbReference>
<organism evidence="1 2">
    <name type="scientific">Frigoriflavimonas asaccharolytica</name>
    <dbReference type="NCBI Taxonomy" id="2735899"/>
    <lineage>
        <taxon>Bacteria</taxon>
        <taxon>Pseudomonadati</taxon>
        <taxon>Bacteroidota</taxon>
        <taxon>Flavobacteriia</taxon>
        <taxon>Flavobacteriales</taxon>
        <taxon>Weeksellaceae</taxon>
        <taxon>Frigoriflavimonas</taxon>
    </lineage>
</organism>
<dbReference type="Proteomes" id="UP000610746">
    <property type="component" value="Unassembled WGS sequence"/>
</dbReference>
<dbReference type="EMBL" id="JABSNO010000016">
    <property type="protein sequence ID" value="NRS93100.1"/>
    <property type="molecule type" value="Genomic_DNA"/>
</dbReference>
<proteinExistence type="predicted"/>
<protein>
    <submittedName>
        <fullName evidence="1">Uncharacterized protein</fullName>
    </submittedName>
</protein>
<comment type="caution">
    <text evidence="1">The sequence shown here is derived from an EMBL/GenBank/DDBJ whole genome shotgun (WGS) entry which is preliminary data.</text>
</comment>
<keyword evidence="2" id="KW-1185">Reference proteome</keyword>
<evidence type="ECO:0000313" key="2">
    <source>
        <dbReference type="Proteomes" id="UP000610746"/>
    </source>
</evidence>
<evidence type="ECO:0000313" key="1">
    <source>
        <dbReference type="EMBL" id="NRS93100.1"/>
    </source>
</evidence>